<evidence type="ECO:0000256" key="3">
    <source>
        <dbReference type="ARBA" id="ARBA00022833"/>
    </source>
</evidence>
<comment type="similarity">
    <text evidence="1 4">Belongs to the yippee family.</text>
</comment>
<dbReference type="AlphaFoldDB" id="A0AAV1HT22"/>
<evidence type="ECO:0000259" key="5">
    <source>
        <dbReference type="PROSITE" id="PS51792"/>
    </source>
</evidence>
<dbReference type="InterPro" id="IPR034751">
    <property type="entry name" value="Yippee"/>
</dbReference>
<dbReference type="InterPro" id="IPR004910">
    <property type="entry name" value="Yippee/Mis18/Cereblon"/>
</dbReference>
<dbReference type="PROSITE" id="PS51792">
    <property type="entry name" value="YIPPEE"/>
    <property type="match status" value="1"/>
</dbReference>
<keyword evidence="7" id="KW-1185">Reference proteome</keyword>
<feature type="domain" description="Yippee" evidence="5">
    <location>
        <begin position="12"/>
        <end position="109"/>
    </location>
</feature>
<keyword evidence="3" id="KW-0862">Zinc</keyword>
<name>A0AAV1HT22_9CHLO</name>
<dbReference type="EMBL" id="CAUYUE010000001">
    <property type="protein sequence ID" value="CAK0737090.1"/>
    <property type="molecule type" value="Genomic_DNA"/>
</dbReference>
<keyword evidence="2" id="KW-0479">Metal-binding</keyword>
<evidence type="ECO:0000256" key="2">
    <source>
        <dbReference type="ARBA" id="ARBA00022723"/>
    </source>
</evidence>
<dbReference type="Proteomes" id="UP001314263">
    <property type="component" value="Unassembled WGS sequence"/>
</dbReference>
<dbReference type="PANTHER" id="PTHR13848">
    <property type="entry name" value="PROTEIN YIPPEE-LIKE CG15309-RELATED"/>
    <property type="match status" value="1"/>
</dbReference>
<gene>
    <name evidence="6" type="ORF">CVIRNUC_000853</name>
</gene>
<evidence type="ECO:0000256" key="4">
    <source>
        <dbReference type="RuleBase" id="RU110713"/>
    </source>
</evidence>
<sequence>MGRIFTEHLQGRVFTCRLCGNHLASNLELISKSFHSRQGKAYLFNAVVNVLEGPKEERLMTTGLHEVADIHCKSCLQLCGWRYVMAHEENQKYKEGKFILERAKMMDLYEGDMPSSSSADTTTVLGFPNEAEEVCT</sequence>
<dbReference type="GO" id="GO:0046872">
    <property type="term" value="F:metal ion binding"/>
    <property type="evidence" value="ECO:0007669"/>
    <property type="project" value="UniProtKB-KW"/>
</dbReference>
<organism evidence="6 7">
    <name type="scientific">Coccomyxa viridis</name>
    <dbReference type="NCBI Taxonomy" id="1274662"/>
    <lineage>
        <taxon>Eukaryota</taxon>
        <taxon>Viridiplantae</taxon>
        <taxon>Chlorophyta</taxon>
        <taxon>core chlorophytes</taxon>
        <taxon>Trebouxiophyceae</taxon>
        <taxon>Trebouxiophyceae incertae sedis</taxon>
        <taxon>Coccomyxaceae</taxon>
        <taxon>Coccomyxa</taxon>
    </lineage>
</organism>
<dbReference type="Pfam" id="PF03226">
    <property type="entry name" value="Yippee-Mis18"/>
    <property type="match status" value="1"/>
</dbReference>
<accession>A0AAV1HT22</accession>
<evidence type="ECO:0000313" key="6">
    <source>
        <dbReference type="EMBL" id="CAK0737090.1"/>
    </source>
</evidence>
<protein>
    <recommendedName>
        <fullName evidence="4">Protein yippee-like</fullName>
    </recommendedName>
</protein>
<proteinExistence type="inferred from homology"/>
<evidence type="ECO:0000313" key="7">
    <source>
        <dbReference type="Proteomes" id="UP001314263"/>
    </source>
</evidence>
<evidence type="ECO:0000256" key="1">
    <source>
        <dbReference type="ARBA" id="ARBA00005613"/>
    </source>
</evidence>
<dbReference type="InterPro" id="IPR039058">
    <property type="entry name" value="Yippee_fam"/>
</dbReference>
<comment type="caution">
    <text evidence="6">The sequence shown here is derived from an EMBL/GenBank/DDBJ whole genome shotgun (WGS) entry which is preliminary data.</text>
</comment>
<reference evidence="6 7" key="1">
    <citation type="submission" date="2023-10" db="EMBL/GenBank/DDBJ databases">
        <authorList>
            <person name="Maclean D."/>
            <person name="Macfadyen A."/>
        </authorList>
    </citation>
    <scope>NUCLEOTIDE SEQUENCE [LARGE SCALE GENOMIC DNA]</scope>
</reference>